<gene>
    <name evidence="2" type="ORF">F2Q69_00063958</name>
</gene>
<feature type="region of interest" description="Disordered" evidence="1">
    <location>
        <begin position="1"/>
        <end position="20"/>
    </location>
</feature>
<proteinExistence type="predicted"/>
<feature type="compositionally biased region" description="Basic and acidic residues" evidence="1">
    <location>
        <begin position="260"/>
        <end position="270"/>
    </location>
</feature>
<name>A0A8S9RA67_BRACR</name>
<evidence type="ECO:0008006" key="4">
    <source>
        <dbReference type="Google" id="ProtNLM"/>
    </source>
</evidence>
<dbReference type="AlphaFoldDB" id="A0A8S9RA67"/>
<evidence type="ECO:0000313" key="3">
    <source>
        <dbReference type="Proteomes" id="UP000712600"/>
    </source>
</evidence>
<protein>
    <recommendedName>
        <fullName evidence="4">PB1 domain-containing protein</fullName>
    </recommendedName>
</protein>
<dbReference type="Proteomes" id="UP000712600">
    <property type="component" value="Unassembled WGS sequence"/>
</dbReference>
<feature type="region of interest" description="Disordered" evidence="1">
    <location>
        <begin position="409"/>
        <end position="439"/>
    </location>
</feature>
<sequence length="476" mass="52913">MSEEDDRSEVKAQPGDSEMVEQDTVMIMTGTWVREGEGPWLFDTQTKEGTKFITVKSGLGYEELVHLVKDCLAIDSANVTLKLSYQYPTWMLIDDGDGSTPQFISDDHELEVFVQKRRKIEEVNLFVTISQCIDGVTTAQGKPHFSNMTDQTLLDKDDGDTETTDATTEEEWLEFALSETPLTCPPQKNTAGGSFRVTEQDTIPYRRNGIEIQENQPIIRLRSPQNSSETRGKGKELALEVAPAYEPYDFGVRNSLRRIEHTTGEGEPNRPVKRRLFPTSRTASEAEMELVPTQGPDETFHQPEPATQAVGGEGSSGLTHWTRFQDALHQILDDETSQNVLFGRDAPPVIESVENDEEDNFDSSTGFAVTGISEVKFQIQAQSGQFNMVNVHDGTCTCKETEIGGTFAGALTPPAVKRPPSRPRKQKILSTGEDKRYSQKHAGNVLAVGEKATTRPHVVVQNKYVRKKSGLKKEGL</sequence>
<evidence type="ECO:0000313" key="2">
    <source>
        <dbReference type="EMBL" id="KAF3569657.1"/>
    </source>
</evidence>
<accession>A0A8S9RA67</accession>
<feature type="region of interest" description="Disordered" evidence="1">
    <location>
        <begin position="260"/>
        <end position="318"/>
    </location>
</feature>
<evidence type="ECO:0000256" key="1">
    <source>
        <dbReference type="SAM" id="MobiDB-lite"/>
    </source>
</evidence>
<comment type="caution">
    <text evidence="2">The sequence shown here is derived from an EMBL/GenBank/DDBJ whole genome shotgun (WGS) entry which is preliminary data.</text>
</comment>
<dbReference type="EMBL" id="QGKX02000223">
    <property type="protein sequence ID" value="KAF3569657.1"/>
    <property type="molecule type" value="Genomic_DNA"/>
</dbReference>
<reference evidence="2" key="1">
    <citation type="submission" date="2019-12" db="EMBL/GenBank/DDBJ databases">
        <title>Genome sequencing and annotation of Brassica cretica.</title>
        <authorList>
            <person name="Studholme D.J."/>
            <person name="Sarris P."/>
        </authorList>
    </citation>
    <scope>NUCLEOTIDE SEQUENCE</scope>
    <source>
        <strain evidence="2">PFS-109/04</strain>
        <tissue evidence="2">Leaf</tissue>
    </source>
</reference>
<organism evidence="2 3">
    <name type="scientific">Brassica cretica</name>
    <name type="common">Mustard</name>
    <dbReference type="NCBI Taxonomy" id="69181"/>
    <lineage>
        <taxon>Eukaryota</taxon>
        <taxon>Viridiplantae</taxon>
        <taxon>Streptophyta</taxon>
        <taxon>Embryophyta</taxon>
        <taxon>Tracheophyta</taxon>
        <taxon>Spermatophyta</taxon>
        <taxon>Magnoliopsida</taxon>
        <taxon>eudicotyledons</taxon>
        <taxon>Gunneridae</taxon>
        <taxon>Pentapetalae</taxon>
        <taxon>rosids</taxon>
        <taxon>malvids</taxon>
        <taxon>Brassicales</taxon>
        <taxon>Brassicaceae</taxon>
        <taxon>Brassiceae</taxon>
        <taxon>Brassica</taxon>
    </lineage>
</organism>